<keyword evidence="3" id="KW-1185">Reference proteome</keyword>
<accession>A0A3E0DXA9</accession>
<comment type="caution">
    <text evidence="2">The sequence shown here is derived from an EMBL/GenBank/DDBJ whole genome shotgun (WGS) entry which is preliminary data.</text>
</comment>
<dbReference type="Pfam" id="PF13454">
    <property type="entry name" value="NAD_binding_9"/>
    <property type="match status" value="1"/>
</dbReference>
<dbReference type="PANTHER" id="PTHR40254:SF1">
    <property type="entry name" value="BLR0577 PROTEIN"/>
    <property type="match status" value="1"/>
</dbReference>
<dbReference type="InterPro" id="IPR038732">
    <property type="entry name" value="HpyO/CreE_NAD-binding"/>
</dbReference>
<gene>
    <name evidence="2" type="ORF">C8N25_106195</name>
</gene>
<evidence type="ECO:0000259" key="1">
    <source>
        <dbReference type="Pfam" id="PF13454"/>
    </source>
</evidence>
<evidence type="ECO:0000313" key="2">
    <source>
        <dbReference type="EMBL" id="REG90694.1"/>
    </source>
</evidence>
<dbReference type="PANTHER" id="PTHR40254">
    <property type="entry name" value="BLR0577 PROTEIN"/>
    <property type="match status" value="1"/>
</dbReference>
<sequence length="577" mass="65623">MQTIALIGGGPASLFIFKRIVEAELTEYKIHIFEQHDKLGAGMPYSKYGASKEHITNVSDNEIPEIKTHVKEWISDASTGILQEFDMEQVKLNEYKVLPRLLFGEYLAGQFELLLEEARKLGIQTEIHLKTRVIDVIDIEPKDKVEVVISSGEKFNFEKVVICTGHSFPRDKEEKLAGWFDSPYPPEKLALEINHEVAIRGASLTAVDAVRTLARANGSFSTNLDGTYRYFLKERSKGFKIIMHSLGGLLPSLRFHLEESQPDPSDLLSEMEMKDIMDRNNGFIPLDYLFDINFRKVLSKKQPTLYNATEGKSIEQFIDFMMEKRLHKDAFELFKAEFDEAERSIEEHDPIVWKETLTELSYVINYAVKHFSAEDMLRFKKTLNPLIAIIIAFVPQSSAREILALHKEGLLDLVNVDKDSSIEPSPIGGGTYTYQNEEKEKIQKHYKIYIDALGQKPFFFNQLPFKGLINKDTLCPAYLRFADTENAKKEIEAGNKEVIQEASGDFMLQLPGICINDHFQPENQNGVASTRLFIMAVPIISGMNPDYSGLDFCEVASEKIIQKLTNMSLRNSAPIQI</sequence>
<feature type="domain" description="FAD-dependent urate hydroxylase HpyO/Asp monooxygenase CreE-like FAD/NAD(P)-binding" evidence="1">
    <location>
        <begin position="5"/>
        <end position="166"/>
    </location>
</feature>
<evidence type="ECO:0000313" key="3">
    <source>
        <dbReference type="Proteomes" id="UP000256405"/>
    </source>
</evidence>
<dbReference type="Proteomes" id="UP000256405">
    <property type="component" value="Unassembled WGS sequence"/>
</dbReference>
<dbReference type="RefSeq" id="WP_086543049.1">
    <property type="nucleotide sequence ID" value="NZ_MSSW01000061.1"/>
</dbReference>
<dbReference type="Gene3D" id="3.50.50.60">
    <property type="entry name" value="FAD/NAD(P)-binding domain"/>
    <property type="match status" value="1"/>
</dbReference>
<dbReference type="InterPro" id="IPR052189">
    <property type="entry name" value="L-asp_N-monooxygenase_NS-form"/>
</dbReference>
<proteinExistence type="predicted"/>
<organism evidence="2 3">
    <name type="scientific">Algoriphagus antarcticus</name>
    <dbReference type="NCBI Taxonomy" id="238540"/>
    <lineage>
        <taxon>Bacteria</taxon>
        <taxon>Pseudomonadati</taxon>
        <taxon>Bacteroidota</taxon>
        <taxon>Cytophagia</taxon>
        <taxon>Cytophagales</taxon>
        <taxon>Cyclobacteriaceae</taxon>
        <taxon>Algoriphagus</taxon>
    </lineage>
</organism>
<name>A0A3E0DXA9_9BACT</name>
<reference evidence="2 3" key="1">
    <citation type="submission" date="2018-08" db="EMBL/GenBank/DDBJ databases">
        <title>Genomic Encyclopedia of Archaeal and Bacterial Type Strains, Phase II (KMG-II): from individual species to whole genera.</title>
        <authorList>
            <person name="Goeker M."/>
        </authorList>
    </citation>
    <scope>NUCLEOTIDE SEQUENCE [LARGE SCALE GENOMIC DNA]</scope>
    <source>
        <strain evidence="2 3">DSM 15986</strain>
    </source>
</reference>
<dbReference type="OrthoDB" id="6309046at2"/>
<dbReference type="InterPro" id="IPR036188">
    <property type="entry name" value="FAD/NAD-bd_sf"/>
</dbReference>
<dbReference type="AlphaFoldDB" id="A0A3E0DXA9"/>
<dbReference type="SUPFAM" id="SSF51905">
    <property type="entry name" value="FAD/NAD(P)-binding domain"/>
    <property type="match status" value="1"/>
</dbReference>
<dbReference type="EMBL" id="QUNF01000006">
    <property type="protein sequence ID" value="REG90694.1"/>
    <property type="molecule type" value="Genomic_DNA"/>
</dbReference>
<protein>
    <submittedName>
        <fullName evidence="2">FAD-NAD(P)-binding protein</fullName>
    </submittedName>
</protein>